<dbReference type="AlphaFoldDB" id="A0AA43QF23"/>
<evidence type="ECO:0000256" key="1">
    <source>
        <dbReference type="SAM" id="MobiDB-lite"/>
    </source>
</evidence>
<accession>A0AA43QF23</accession>
<dbReference type="InterPro" id="IPR005269">
    <property type="entry name" value="LOG"/>
</dbReference>
<feature type="region of interest" description="Disordered" evidence="1">
    <location>
        <begin position="108"/>
        <end position="148"/>
    </location>
</feature>
<protein>
    <recommendedName>
        <fullName evidence="4">Cytokinin riboside 5'-monophosphate phosphoribohydrolase</fullName>
    </recommendedName>
</protein>
<dbReference type="PANTHER" id="PTHR31223">
    <property type="entry name" value="LOG FAMILY PROTEIN YJL055W"/>
    <property type="match status" value="1"/>
</dbReference>
<evidence type="ECO:0008006" key="4">
    <source>
        <dbReference type="Google" id="ProtNLM"/>
    </source>
</evidence>
<keyword evidence="3" id="KW-1185">Reference proteome</keyword>
<dbReference type="GO" id="GO:0005829">
    <property type="term" value="C:cytosol"/>
    <property type="evidence" value="ECO:0007669"/>
    <property type="project" value="TreeGrafter"/>
</dbReference>
<feature type="region of interest" description="Disordered" evidence="1">
    <location>
        <begin position="1"/>
        <end position="28"/>
    </location>
</feature>
<sequence>MSKKLNNPKATTPNPTSSSSSKPSPPPPTRICVFCSATTGRSPSHLAAARELAETLHAHHVTLIYGGGSNGMMGELAKTLVRLAGKDAVLGIIPEAIVGVERASSGGTDARNGASGGGWIHKLHKRGSKARSSASLNNDGDGSEEGPVASEATCGKILIVPDLAHRKKEMARLIATGGPGSGFIALSGGFGTMDEMMEVVTLHQFGVHKRKVCFYNVEGYWDGVTAWIGRAIEAGFVRRGMGEVVGVEKSGEACLRWLADGAGG</sequence>
<evidence type="ECO:0000313" key="2">
    <source>
        <dbReference type="EMBL" id="MDI1485391.1"/>
    </source>
</evidence>
<evidence type="ECO:0000313" key="3">
    <source>
        <dbReference type="Proteomes" id="UP001161017"/>
    </source>
</evidence>
<feature type="compositionally biased region" description="Low complexity" evidence="1">
    <location>
        <begin position="1"/>
        <end position="22"/>
    </location>
</feature>
<dbReference type="NCBIfam" id="TIGR00730">
    <property type="entry name" value="Rossman fold protein, TIGR00730 family"/>
    <property type="match status" value="1"/>
</dbReference>
<dbReference type="EMBL" id="JAPUFD010000001">
    <property type="protein sequence ID" value="MDI1485391.1"/>
    <property type="molecule type" value="Genomic_DNA"/>
</dbReference>
<dbReference type="SUPFAM" id="SSF102405">
    <property type="entry name" value="MCP/YpsA-like"/>
    <property type="match status" value="1"/>
</dbReference>
<comment type="caution">
    <text evidence="2">The sequence shown here is derived from an EMBL/GenBank/DDBJ whole genome shotgun (WGS) entry which is preliminary data.</text>
</comment>
<gene>
    <name evidence="2" type="ORF">OHK93_000528</name>
</gene>
<reference evidence="2" key="1">
    <citation type="journal article" date="2023" name="Genome Biol. Evol.">
        <title>First Whole Genome Sequence and Flow Cytometry Genome Size Data for the Lichen-Forming Fungus Ramalina farinacea (Ascomycota).</title>
        <authorList>
            <person name="Llewellyn T."/>
            <person name="Mian S."/>
            <person name="Hill R."/>
            <person name="Leitch I.J."/>
            <person name="Gaya E."/>
        </authorList>
    </citation>
    <scope>NUCLEOTIDE SEQUENCE</scope>
    <source>
        <strain evidence="2">LIQ254RAFAR</strain>
    </source>
</reference>
<name>A0AA43QF23_9LECA</name>
<dbReference type="GO" id="GO:0016799">
    <property type="term" value="F:hydrolase activity, hydrolyzing N-glycosyl compounds"/>
    <property type="evidence" value="ECO:0007669"/>
    <property type="project" value="TreeGrafter"/>
</dbReference>
<dbReference type="InterPro" id="IPR031100">
    <property type="entry name" value="LOG_fam"/>
</dbReference>
<dbReference type="Pfam" id="PF03641">
    <property type="entry name" value="Lysine_decarbox"/>
    <property type="match status" value="1"/>
</dbReference>
<dbReference type="GO" id="GO:0009691">
    <property type="term" value="P:cytokinin biosynthetic process"/>
    <property type="evidence" value="ECO:0007669"/>
    <property type="project" value="InterPro"/>
</dbReference>
<proteinExistence type="predicted"/>
<dbReference type="Gene3D" id="3.40.50.450">
    <property type="match status" value="1"/>
</dbReference>
<feature type="compositionally biased region" description="Polar residues" evidence="1">
    <location>
        <begin position="130"/>
        <end position="140"/>
    </location>
</feature>
<organism evidence="2 3">
    <name type="scientific">Ramalina farinacea</name>
    <dbReference type="NCBI Taxonomy" id="258253"/>
    <lineage>
        <taxon>Eukaryota</taxon>
        <taxon>Fungi</taxon>
        <taxon>Dikarya</taxon>
        <taxon>Ascomycota</taxon>
        <taxon>Pezizomycotina</taxon>
        <taxon>Lecanoromycetes</taxon>
        <taxon>OSLEUM clade</taxon>
        <taxon>Lecanoromycetidae</taxon>
        <taxon>Lecanorales</taxon>
        <taxon>Lecanorineae</taxon>
        <taxon>Ramalinaceae</taxon>
        <taxon>Ramalina</taxon>
    </lineage>
</organism>
<dbReference type="PANTHER" id="PTHR31223:SF70">
    <property type="entry name" value="LOG FAMILY PROTEIN YJL055W"/>
    <property type="match status" value="1"/>
</dbReference>
<dbReference type="Proteomes" id="UP001161017">
    <property type="component" value="Unassembled WGS sequence"/>
</dbReference>